<proteinExistence type="predicted"/>
<reference evidence="2 3" key="1">
    <citation type="submission" date="2018-02" db="EMBL/GenBank/DDBJ databases">
        <title>Genomic Encyclopedia of Archaeal and Bacterial Type Strains, Phase II (KMG-II): from individual species to whole genera.</title>
        <authorList>
            <person name="Goeker M."/>
        </authorList>
    </citation>
    <scope>NUCLEOTIDE SEQUENCE [LARGE SCALE GENOMIC DNA]</scope>
    <source>
        <strain evidence="2 3">DSM 16809</strain>
    </source>
</reference>
<accession>A0A2S6IHD6</accession>
<feature type="chain" id="PRO_5015491524" evidence="1">
    <location>
        <begin position="19"/>
        <end position="234"/>
    </location>
</feature>
<dbReference type="Proteomes" id="UP000239002">
    <property type="component" value="Unassembled WGS sequence"/>
</dbReference>
<evidence type="ECO:0000313" key="2">
    <source>
        <dbReference type="EMBL" id="PPK93618.1"/>
    </source>
</evidence>
<dbReference type="RefSeq" id="WP_104516075.1">
    <property type="nucleotide sequence ID" value="NZ_MQVW01000024.1"/>
</dbReference>
<organism evidence="2 3">
    <name type="scientific">Nonlabens xylanidelens</name>
    <dbReference type="NCBI Taxonomy" id="191564"/>
    <lineage>
        <taxon>Bacteria</taxon>
        <taxon>Pseudomonadati</taxon>
        <taxon>Bacteroidota</taxon>
        <taxon>Flavobacteriia</taxon>
        <taxon>Flavobacteriales</taxon>
        <taxon>Flavobacteriaceae</taxon>
        <taxon>Nonlabens</taxon>
    </lineage>
</organism>
<comment type="caution">
    <text evidence="2">The sequence shown here is derived from an EMBL/GenBank/DDBJ whole genome shotgun (WGS) entry which is preliminary data.</text>
</comment>
<dbReference type="EMBL" id="PTJE01000006">
    <property type="protein sequence ID" value="PPK93618.1"/>
    <property type="molecule type" value="Genomic_DNA"/>
</dbReference>
<feature type="signal peptide" evidence="1">
    <location>
        <begin position="1"/>
        <end position="18"/>
    </location>
</feature>
<dbReference type="OrthoDB" id="1145223at2"/>
<keyword evidence="3" id="KW-1185">Reference proteome</keyword>
<name>A0A2S6IHD6_9FLAO</name>
<evidence type="ECO:0000313" key="3">
    <source>
        <dbReference type="Proteomes" id="UP000239002"/>
    </source>
</evidence>
<sequence>MKKFFYLLIIISSQIITAQVGVNTSTPDDGSALQIDSTTGSFVPPRMDTAAMNLIPTPLEGSIVFNTDTKSLHIYTNSNWENQAVPTIPQITLYKSFNGTEDIGTDSNFHQFPIGEGSGEILSSDPTHFDVISDGKIRILKSGTYQISGGISLRNVNSGDHKYILGVFIDSSRKGYLCRGYANIPGSNDYWGASGVFQFKITAGQVLDLRFYLTNSETVEPLDFCDIGILRVSD</sequence>
<evidence type="ECO:0000256" key="1">
    <source>
        <dbReference type="SAM" id="SignalP"/>
    </source>
</evidence>
<keyword evidence="1" id="KW-0732">Signal</keyword>
<gene>
    <name evidence="2" type="ORF">LY01_02401</name>
</gene>
<protein>
    <submittedName>
        <fullName evidence="2">Uncharacterized protein</fullName>
    </submittedName>
</protein>
<dbReference type="AlphaFoldDB" id="A0A2S6IHD6"/>